<dbReference type="Proteomes" id="UP001049518">
    <property type="component" value="Chromosome"/>
</dbReference>
<protein>
    <submittedName>
        <fullName evidence="1">Uncharacterized protein</fullName>
    </submittedName>
</protein>
<evidence type="ECO:0000313" key="1">
    <source>
        <dbReference type="EMBL" id="QXJ25889.1"/>
    </source>
</evidence>
<sequence length="128" mass="14031">MSDPAERGARASAQRLTTRLGANVEAEVEAALHSRHTQQQPDQYLDPVTISLGTLIVSIAGLTWNMYKDLRKQTPAPSPQHIVILVRQQLDQQGQLPAAEPVLEVVVDEVIQAAAETSHDYNRGEELA</sequence>
<organism evidence="1 2">
    <name type="scientific">Actinomadura graeca</name>
    <dbReference type="NCBI Taxonomy" id="2750812"/>
    <lineage>
        <taxon>Bacteria</taxon>
        <taxon>Bacillati</taxon>
        <taxon>Actinomycetota</taxon>
        <taxon>Actinomycetes</taxon>
        <taxon>Streptosporangiales</taxon>
        <taxon>Thermomonosporaceae</taxon>
        <taxon>Actinomadura</taxon>
    </lineage>
</organism>
<evidence type="ECO:0000313" key="2">
    <source>
        <dbReference type="Proteomes" id="UP001049518"/>
    </source>
</evidence>
<gene>
    <name evidence="1" type="ORF">AGRA3207_007455</name>
</gene>
<keyword evidence="2" id="KW-1185">Reference proteome</keyword>
<accession>A0ABX8R4A5</accession>
<dbReference type="RefSeq" id="WP_231332104.1">
    <property type="nucleotide sequence ID" value="NZ_CP059572.1"/>
</dbReference>
<proteinExistence type="predicted"/>
<name>A0ABX8R4A5_9ACTN</name>
<reference evidence="1" key="1">
    <citation type="submission" date="2020-07" db="EMBL/GenBank/DDBJ databases">
        <authorList>
            <person name="Tarantini F.S."/>
            <person name="Hong K.W."/>
            <person name="Chan K.G."/>
        </authorList>
    </citation>
    <scope>NUCLEOTIDE SEQUENCE</scope>
    <source>
        <strain evidence="1">32-07</strain>
    </source>
</reference>
<dbReference type="EMBL" id="CP059572">
    <property type="protein sequence ID" value="QXJ25889.1"/>
    <property type="molecule type" value="Genomic_DNA"/>
</dbReference>